<dbReference type="Gene3D" id="3.30.390.30">
    <property type="match status" value="1"/>
</dbReference>
<accession>A0A1K1MN06</accession>
<dbReference type="Pfam" id="PF07992">
    <property type="entry name" value="Pyr_redox_2"/>
    <property type="match status" value="1"/>
</dbReference>
<dbReference type="SUPFAM" id="SSF55424">
    <property type="entry name" value="FAD/NAD-linked reductases, dimerisation (C-terminal) domain"/>
    <property type="match status" value="1"/>
</dbReference>
<dbReference type="Proteomes" id="UP000183257">
    <property type="component" value="Unassembled WGS sequence"/>
</dbReference>
<dbReference type="InterPro" id="IPR016156">
    <property type="entry name" value="FAD/NAD-linked_Rdtase_dimer_sf"/>
</dbReference>
<dbReference type="EMBL" id="FPIY01000001">
    <property type="protein sequence ID" value="SFW24546.1"/>
    <property type="molecule type" value="Genomic_DNA"/>
</dbReference>
<name>A0A1K1MN06_9FLAO</name>
<dbReference type="GO" id="GO:0005737">
    <property type="term" value="C:cytoplasm"/>
    <property type="evidence" value="ECO:0007669"/>
    <property type="project" value="TreeGrafter"/>
</dbReference>
<dbReference type="InterPro" id="IPR050446">
    <property type="entry name" value="FAD-oxidoreductase/Apoptosis"/>
</dbReference>
<dbReference type="InterPro" id="IPR036188">
    <property type="entry name" value="FAD/NAD-bd_sf"/>
</dbReference>
<gene>
    <name evidence="7" type="ORF">SAMN05660313_00738</name>
</gene>
<dbReference type="InterPro" id="IPR028202">
    <property type="entry name" value="Reductase_C"/>
</dbReference>
<organism evidence="7 8">
    <name type="scientific">Cellulophaga fucicola</name>
    <dbReference type="NCBI Taxonomy" id="76595"/>
    <lineage>
        <taxon>Bacteria</taxon>
        <taxon>Pseudomonadati</taxon>
        <taxon>Bacteroidota</taxon>
        <taxon>Flavobacteriia</taxon>
        <taxon>Flavobacteriales</taxon>
        <taxon>Flavobacteriaceae</taxon>
        <taxon>Cellulophaga</taxon>
    </lineage>
</organism>
<feature type="domain" description="Reductase C-terminal" evidence="6">
    <location>
        <begin position="329"/>
        <end position="411"/>
    </location>
</feature>
<evidence type="ECO:0000256" key="4">
    <source>
        <dbReference type="ARBA" id="ARBA00023002"/>
    </source>
</evidence>
<dbReference type="InterPro" id="IPR023753">
    <property type="entry name" value="FAD/NAD-binding_dom"/>
</dbReference>
<dbReference type="PRINTS" id="PR00368">
    <property type="entry name" value="FADPNR"/>
</dbReference>
<dbReference type="Pfam" id="PF14759">
    <property type="entry name" value="Reductase_C"/>
    <property type="match status" value="1"/>
</dbReference>
<keyword evidence="7" id="KW-0223">Dioxygenase</keyword>
<keyword evidence="2" id="KW-0285">Flavoprotein</keyword>
<proteinExistence type="predicted"/>
<evidence type="ECO:0000256" key="1">
    <source>
        <dbReference type="ARBA" id="ARBA00001974"/>
    </source>
</evidence>
<evidence type="ECO:0000259" key="6">
    <source>
        <dbReference type="Pfam" id="PF14759"/>
    </source>
</evidence>
<evidence type="ECO:0000259" key="5">
    <source>
        <dbReference type="Pfam" id="PF07992"/>
    </source>
</evidence>
<evidence type="ECO:0000256" key="2">
    <source>
        <dbReference type="ARBA" id="ARBA00022630"/>
    </source>
</evidence>
<dbReference type="GO" id="GO:0051213">
    <property type="term" value="F:dioxygenase activity"/>
    <property type="evidence" value="ECO:0007669"/>
    <property type="project" value="UniProtKB-KW"/>
</dbReference>
<dbReference type="OrthoDB" id="9792592at2"/>
<evidence type="ECO:0000313" key="7">
    <source>
        <dbReference type="EMBL" id="SFW24546.1"/>
    </source>
</evidence>
<dbReference type="Gene3D" id="3.50.50.60">
    <property type="entry name" value="FAD/NAD(P)-binding domain"/>
    <property type="match status" value="2"/>
</dbReference>
<dbReference type="AlphaFoldDB" id="A0A1K1MN06"/>
<dbReference type="SUPFAM" id="SSF51905">
    <property type="entry name" value="FAD/NAD(P)-binding domain"/>
    <property type="match status" value="2"/>
</dbReference>
<evidence type="ECO:0000256" key="3">
    <source>
        <dbReference type="ARBA" id="ARBA00022827"/>
    </source>
</evidence>
<evidence type="ECO:0000313" key="8">
    <source>
        <dbReference type="Proteomes" id="UP000183257"/>
    </source>
</evidence>
<protein>
    <submittedName>
        <fullName evidence="7">3-phenylpropionate/trans-cinnamate dioxygenase ferredoxin reductase subunit</fullName>
    </submittedName>
</protein>
<keyword evidence="4" id="KW-0560">Oxidoreductase</keyword>
<comment type="cofactor">
    <cofactor evidence="1">
        <name>FAD</name>
        <dbReference type="ChEBI" id="CHEBI:57692"/>
    </cofactor>
</comment>
<keyword evidence="3" id="KW-0274">FAD</keyword>
<dbReference type="PANTHER" id="PTHR43557">
    <property type="entry name" value="APOPTOSIS-INDUCING FACTOR 1"/>
    <property type="match status" value="1"/>
</dbReference>
<feature type="domain" description="FAD/NAD(P)-binding" evidence="5">
    <location>
        <begin position="8"/>
        <end position="309"/>
    </location>
</feature>
<dbReference type="GO" id="GO:0016651">
    <property type="term" value="F:oxidoreductase activity, acting on NAD(P)H"/>
    <property type="evidence" value="ECO:0007669"/>
    <property type="project" value="TreeGrafter"/>
</dbReference>
<reference evidence="8" key="1">
    <citation type="submission" date="2016-11" db="EMBL/GenBank/DDBJ databases">
        <authorList>
            <person name="Varghese N."/>
            <person name="Submissions S."/>
        </authorList>
    </citation>
    <scope>NUCLEOTIDE SEQUENCE [LARGE SCALE GENOMIC DNA]</scope>
    <source>
        <strain evidence="8">DSM 24786</strain>
    </source>
</reference>
<dbReference type="PRINTS" id="PR00411">
    <property type="entry name" value="PNDRDTASEI"/>
</dbReference>
<dbReference type="PANTHER" id="PTHR43557:SF2">
    <property type="entry name" value="RIESKE DOMAIN-CONTAINING PROTEIN-RELATED"/>
    <property type="match status" value="1"/>
</dbReference>
<keyword evidence="8" id="KW-1185">Reference proteome</keyword>
<dbReference type="RefSeq" id="WP_072302396.1">
    <property type="nucleotide sequence ID" value="NZ_FPIY01000001.1"/>
</dbReference>
<sequence length="419" mass="46405">MSTSKDICVIIGASHAGVNTAFNLRKEKWLGKIVLIDADPELPYHRPPLSKTYLTDAVSTTNLLKPVESYKKDDITLLLGKKVVRLDAANNYLVLDDETKIEYTKLVLATGAKPIIPAITGLQANASYFCLRTAADIVAIKKAFNASKTKKVVIIGGGYIGLETAASLKKIGAEVVVLERESRILKRVATTVISDYFRDLHTKNGVQIFENKEVNKVENTLENGINVTKVYCTDKSYFTAEVIVLGVGVVPNTDLAKQAELTLNNGISVTNKGETSNPDIYAVGDCSYHYNLHYKTYVRLESVQNAVDQSKVIAANICGAILNYNTIPWFWSDQYNVKFQIVGLADNYTDIVVRKEQDKENVISVWYFNNDELLAVNAINHTKAYVFGTKFIKEGKKVDKEKLADASIPLSKEFAVAFL</sequence>
<dbReference type="STRING" id="76595.SAMN05660313_00738"/>